<comment type="caution">
    <text evidence="7">The sequence shown here is derived from an EMBL/GenBank/DDBJ whole genome shotgun (WGS) entry which is preliminary data.</text>
</comment>
<evidence type="ECO:0000256" key="5">
    <source>
        <dbReference type="SAM" id="MobiDB-lite"/>
    </source>
</evidence>
<accession>A0A9P1CLP0</accession>
<feature type="repeat" description="ANK" evidence="3">
    <location>
        <begin position="165"/>
        <end position="193"/>
    </location>
</feature>
<evidence type="ECO:0000313" key="8">
    <source>
        <dbReference type="EMBL" id="CAL4781027.1"/>
    </source>
</evidence>
<dbReference type="PROSITE" id="PS50297">
    <property type="entry name" value="ANK_REP_REGION"/>
    <property type="match status" value="2"/>
</dbReference>
<dbReference type="SMART" id="SM00248">
    <property type="entry name" value="ANK"/>
    <property type="match status" value="4"/>
</dbReference>
<evidence type="ECO:0000259" key="6">
    <source>
        <dbReference type="PROSITE" id="PS50994"/>
    </source>
</evidence>
<feature type="region of interest" description="Disordered" evidence="5">
    <location>
        <begin position="357"/>
        <end position="416"/>
    </location>
</feature>
<feature type="domain" description="Integrase catalytic" evidence="6">
    <location>
        <begin position="647"/>
        <end position="819"/>
    </location>
</feature>
<keyword evidence="9" id="KW-1185">Reference proteome</keyword>
<dbReference type="PANTHER" id="PTHR24173">
    <property type="entry name" value="ANKYRIN REPEAT CONTAINING"/>
    <property type="match status" value="1"/>
</dbReference>
<dbReference type="Gene3D" id="3.30.420.10">
    <property type="entry name" value="Ribonuclease H-like superfamily/Ribonuclease H"/>
    <property type="match status" value="1"/>
</dbReference>
<evidence type="ECO:0000313" key="9">
    <source>
        <dbReference type="Proteomes" id="UP001152797"/>
    </source>
</evidence>
<dbReference type="PANTHER" id="PTHR24173:SF74">
    <property type="entry name" value="ANKYRIN REPEAT DOMAIN-CONTAINING PROTEIN 16"/>
    <property type="match status" value="1"/>
</dbReference>
<dbReference type="Pfam" id="PF12796">
    <property type="entry name" value="Ank_2"/>
    <property type="match status" value="1"/>
</dbReference>
<name>A0A9P1CLP0_9DINO</name>
<dbReference type="PROSITE" id="PS50994">
    <property type="entry name" value="INTEGRASE"/>
    <property type="match status" value="1"/>
</dbReference>
<evidence type="ECO:0000313" key="7">
    <source>
        <dbReference type="EMBL" id="CAI3993715.1"/>
    </source>
</evidence>
<evidence type="ECO:0000256" key="3">
    <source>
        <dbReference type="PROSITE-ProRule" id="PRU00023"/>
    </source>
</evidence>
<dbReference type="Gene3D" id="1.25.40.20">
    <property type="entry name" value="Ankyrin repeat-containing domain"/>
    <property type="match status" value="2"/>
</dbReference>
<feature type="compositionally biased region" description="Basic and acidic residues" evidence="5">
    <location>
        <begin position="396"/>
        <end position="405"/>
    </location>
</feature>
<feature type="repeat" description="ANK" evidence="3">
    <location>
        <begin position="131"/>
        <end position="156"/>
    </location>
</feature>
<dbReference type="PROSITE" id="PS50088">
    <property type="entry name" value="ANK_REPEAT"/>
    <property type="match status" value="2"/>
</dbReference>
<keyword evidence="2 3" id="KW-0040">ANK repeat</keyword>
<dbReference type="EMBL" id="CAMXCT020001867">
    <property type="protein sequence ID" value="CAL1147090.1"/>
    <property type="molecule type" value="Genomic_DNA"/>
</dbReference>
<dbReference type="GO" id="GO:0003676">
    <property type="term" value="F:nucleic acid binding"/>
    <property type="evidence" value="ECO:0007669"/>
    <property type="project" value="InterPro"/>
</dbReference>
<dbReference type="OrthoDB" id="369624at2759"/>
<keyword evidence="4" id="KW-0175">Coiled coil</keyword>
<dbReference type="InterPro" id="IPR002110">
    <property type="entry name" value="Ankyrin_rpt"/>
</dbReference>
<dbReference type="InterPro" id="IPR036397">
    <property type="entry name" value="RNaseH_sf"/>
</dbReference>
<dbReference type="Proteomes" id="UP001152797">
    <property type="component" value="Unassembled WGS sequence"/>
</dbReference>
<feature type="compositionally biased region" description="Basic and acidic residues" evidence="5">
    <location>
        <begin position="372"/>
        <end position="388"/>
    </location>
</feature>
<dbReference type="EMBL" id="CAMXCT030001867">
    <property type="protein sequence ID" value="CAL4781027.1"/>
    <property type="molecule type" value="Genomic_DNA"/>
</dbReference>
<evidence type="ECO:0000256" key="4">
    <source>
        <dbReference type="SAM" id="Coils"/>
    </source>
</evidence>
<dbReference type="EMBL" id="CAMXCT010001867">
    <property type="protein sequence ID" value="CAI3993715.1"/>
    <property type="molecule type" value="Genomic_DNA"/>
</dbReference>
<reference evidence="8 9" key="2">
    <citation type="submission" date="2024-05" db="EMBL/GenBank/DDBJ databases">
        <authorList>
            <person name="Chen Y."/>
            <person name="Shah S."/>
            <person name="Dougan E. K."/>
            <person name="Thang M."/>
            <person name="Chan C."/>
        </authorList>
    </citation>
    <scope>NUCLEOTIDE SEQUENCE [LARGE SCALE GENOMIC DNA]</scope>
</reference>
<reference evidence="7" key="1">
    <citation type="submission" date="2022-10" db="EMBL/GenBank/DDBJ databases">
        <authorList>
            <person name="Chen Y."/>
            <person name="Dougan E. K."/>
            <person name="Chan C."/>
            <person name="Rhodes N."/>
            <person name="Thang M."/>
        </authorList>
    </citation>
    <scope>NUCLEOTIDE SEQUENCE</scope>
</reference>
<keyword evidence="1" id="KW-0677">Repeat</keyword>
<dbReference type="SUPFAM" id="SSF48403">
    <property type="entry name" value="Ankyrin repeat"/>
    <property type="match status" value="1"/>
</dbReference>
<sequence>MASPPSSTPFMWAECIFARQAVSLQVASRLCLVDIASMLAVCATTAAVFREAGSLTIAKSGQHSESTMMDLVCCALGASLSSGLMETLQGLVRFPHGRPILCHAASSGRPDVVRWLLKHWRSELDSADEPCGASPLHFAALGGHDHVCEVLIEHGAADVDCRDNSGLRALHLAAEQGHVNTCLSLLQCGAEPDGGKGMSDVACGAPTPLLLAAECGHAEVCALLVTFRADPLASSLDGRTPLAVARENAIGAGFELLASLEAALWPNREASSRRQKVTTCAMESRPVLAGLDQDSPARQGCIVSSTYTETAAWLLLAIGDGHISGQYLCHPVPQEPGATKETKVAVAAEGVLPSPQAVPFQRTSKAAAIDLKTPEKKDEEGKEAERPPDGSGEGSQRSREAADPHKGKKTSAGDSSAAFTEKSLDFLALMMISMKEMQKRMNDSKDDAGLVKGVETIRAGSPDLPALQPWEAQHGPLILGDWLLLTEPMVADLSMMAGEWWRITVKAAEEWYKLHMSLSPLERIKHPCEAPPEITLEKWQRVERRVSSMILQAVPQGVREQLVASRRMTTFGIVTYLLVAYSPGGVSEKQNILRSLEEPPEIQSLNEAPGALRRWLRWRNRAKEIGESCANYKTVNVTLANGQQAQLRMTPGGVMVSGCADVEPPYLLPPPEKKEGEEELKPGGFDIKIFRLAAPMITKTAREVTKTAMDFILKLRMDGFHIGRIHSDRGHEFSGVFRKWANSRGIVLTRTPGDDPRANGRVEVAVKSFKTQMRRLLKQADVGSECWPLAARCADALNRSWRLGDAPSFPPFMQDVLVRRRTWRQGVFEPTVETVKYLFPAPEERGHWVQAEEERPRVTKYVLRKAKVAKSWKSWLEAIDAEVQSLLEEKDALKKIARKELEEIQKKAAQEGRAVEIIPSKLVFTIKAGPNGGKRKTRWVICGNYESKKDSEQTFSSGADAAAFRLSIWAAARHQWAGADDQEAVLILGPPALFTEKGYMAPDDFFVPQRAVYGLRRSPRLWGTCRDETMESFQIEAEDSRGGKRKFHLRALQSEPNLWRVLEIFDESQVLWGLVMTYVDDVFICSSHSILEAIKEKFQETWKTSTPEYVSEHPIRFLGMEVSKRKAEGGKREEWYVTQRSYIKDLIEKSEEKVKERKIPVTRDQAHIEAPASTPTLEEVRGAQKCVGEVLWLLTRSRPDLMYGVSRMGSNVLKNPVKVMELGDQIKGYLKRTQDEGFRYQVDFKDEIVLQAYSDASFSPEGSESHGSFLVLLEGSPIFWQAGRQSLVTLSTAESEMTEVIEAMTAGELAGAGGRGTSSFVPHLPGRASAVAFG</sequence>
<gene>
    <name evidence="7" type="ORF">C1SCF055_LOCUS20437</name>
</gene>
<organism evidence="7">
    <name type="scientific">Cladocopium goreaui</name>
    <dbReference type="NCBI Taxonomy" id="2562237"/>
    <lineage>
        <taxon>Eukaryota</taxon>
        <taxon>Sar</taxon>
        <taxon>Alveolata</taxon>
        <taxon>Dinophyceae</taxon>
        <taxon>Suessiales</taxon>
        <taxon>Symbiodiniaceae</taxon>
        <taxon>Cladocopium</taxon>
    </lineage>
</organism>
<dbReference type="InterPro" id="IPR012337">
    <property type="entry name" value="RNaseH-like_sf"/>
</dbReference>
<evidence type="ECO:0000256" key="2">
    <source>
        <dbReference type="ARBA" id="ARBA00023043"/>
    </source>
</evidence>
<proteinExistence type="predicted"/>
<feature type="coiled-coil region" evidence="4">
    <location>
        <begin position="876"/>
        <end position="914"/>
    </location>
</feature>
<dbReference type="SUPFAM" id="SSF53098">
    <property type="entry name" value="Ribonuclease H-like"/>
    <property type="match status" value="1"/>
</dbReference>
<evidence type="ECO:0000256" key="1">
    <source>
        <dbReference type="ARBA" id="ARBA00022737"/>
    </source>
</evidence>
<protein>
    <submittedName>
        <fullName evidence="8">Ankyrin-2 (ANK-2) (Ankyrin-B) (Brain ankyrin) (Non-erythroid ankyrin)</fullName>
    </submittedName>
</protein>
<dbReference type="GO" id="GO:0015074">
    <property type="term" value="P:DNA integration"/>
    <property type="evidence" value="ECO:0007669"/>
    <property type="project" value="InterPro"/>
</dbReference>
<dbReference type="InterPro" id="IPR001584">
    <property type="entry name" value="Integrase_cat-core"/>
</dbReference>
<dbReference type="InterPro" id="IPR036770">
    <property type="entry name" value="Ankyrin_rpt-contain_sf"/>
</dbReference>
<dbReference type="Pfam" id="PF00023">
    <property type="entry name" value="Ank"/>
    <property type="match status" value="1"/>
</dbReference>